<dbReference type="EMBL" id="CP047898">
    <property type="protein sequence ID" value="QHK19375.1"/>
    <property type="molecule type" value="Genomic_DNA"/>
</dbReference>
<name>A0A6P1NFI4_9MICC</name>
<protein>
    <submittedName>
        <fullName evidence="1">Uncharacterized protein</fullName>
    </submittedName>
</protein>
<dbReference type="Proteomes" id="UP000464186">
    <property type="component" value="Chromosome"/>
</dbReference>
<reference evidence="1 2" key="1">
    <citation type="submission" date="2020-01" db="EMBL/GenBank/DDBJ databases">
        <title>Pseudarthrobacter psychrotolerans sp. nov., isolated from antarctic soil.</title>
        <authorList>
            <person name="Shin Y."/>
            <person name="Park W."/>
        </authorList>
    </citation>
    <scope>NUCLEOTIDE SEQUENCE [LARGE SCALE GENOMIC DNA]</scope>
    <source>
        <strain evidence="1 2">YJ56</strain>
    </source>
</reference>
<organism evidence="1 2">
    <name type="scientific">Pseudarthrobacter psychrotolerans</name>
    <dbReference type="NCBI Taxonomy" id="2697569"/>
    <lineage>
        <taxon>Bacteria</taxon>
        <taxon>Bacillati</taxon>
        <taxon>Actinomycetota</taxon>
        <taxon>Actinomycetes</taxon>
        <taxon>Micrococcales</taxon>
        <taxon>Micrococcaceae</taxon>
        <taxon>Pseudarthrobacter</taxon>
    </lineage>
</organism>
<accession>A0A6P1NFI4</accession>
<sequence length="107" mass="12451">MPDIKPYRLHRTWHLAGMLDELKDRGELEWKYSYDEANSRALFTVALAGKDSRTLQTRQAEELVQSVTDRLQIPWAAVPHWGGEDRWMETVAKIKAMQEGRTPMPLE</sequence>
<evidence type="ECO:0000313" key="1">
    <source>
        <dbReference type="EMBL" id="QHK19375.1"/>
    </source>
</evidence>
<keyword evidence="2" id="KW-1185">Reference proteome</keyword>
<dbReference type="KEGG" id="psey:GU243_06055"/>
<dbReference type="AlphaFoldDB" id="A0A6P1NFI4"/>
<proteinExistence type="predicted"/>
<evidence type="ECO:0000313" key="2">
    <source>
        <dbReference type="Proteomes" id="UP000464186"/>
    </source>
</evidence>
<gene>
    <name evidence="1" type="ORF">GU243_06055</name>
</gene>